<evidence type="ECO:0000313" key="3">
    <source>
        <dbReference type="EMBL" id="MEY6430811.1"/>
    </source>
</evidence>
<gene>
    <name evidence="3" type="ORF">ABC977_00130</name>
</gene>
<dbReference type="InterPro" id="IPR000421">
    <property type="entry name" value="FA58C"/>
</dbReference>
<dbReference type="Gene3D" id="2.60.120.260">
    <property type="entry name" value="Galactose-binding domain-like"/>
    <property type="match status" value="1"/>
</dbReference>
<comment type="caution">
    <text evidence="3">The sequence shown here is derived from an EMBL/GenBank/DDBJ whole genome shotgun (WGS) entry which is preliminary data.</text>
</comment>
<evidence type="ECO:0000259" key="2">
    <source>
        <dbReference type="PROSITE" id="PS50022"/>
    </source>
</evidence>
<dbReference type="SUPFAM" id="SSF49785">
    <property type="entry name" value="Galactose-binding domain-like"/>
    <property type="match status" value="1"/>
</dbReference>
<dbReference type="InterPro" id="IPR008928">
    <property type="entry name" value="6-hairpin_glycosidase_sf"/>
</dbReference>
<keyword evidence="4" id="KW-1185">Reference proteome</keyword>
<dbReference type="Gene3D" id="1.50.10.10">
    <property type="match status" value="1"/>
</dbReference>
<protein>
    <submittedName>
        <fullName evidence="3">Discoidin domain-containing protein</fullName>
    </submittedName>
</protein>
<accession>A0ABV4B922</accession>
<dbReference type="InterPro" id="IPR012341">
    <property type="entry name" value="6hp_glycosidase-like_sf"/>
</dbReference>
<feature type="compositionally biased region" description="Basic and acidic residues" evidence="1">
    <location>
        <begin position="173"/>
        <end position="187"/>
    </location>
</feature>
<organism evidence="3 4">
    <name type="scientific">Thioalkalicoccus limnaeus</name>
    <dbReference type="NCBI Taxonomy" id="120681"/>
    <lineage>
        <taxon>Bacteria</taxon>
        <taxon>Pseudomonadati</taxon>
        <taxon>Pseudomonadota</taxon>
        <taxon>Gammaproteobacteria</taxon>
        <taxon>Chromatiales</taxon>
        <taxon>Chromatiaceae</taxon>
        <taxon>Thioalkalicoccus</taxon>
    </lineage>
</organism>
<proteinExistence type="predicted"/>
<feature type="domain" description="F5/8 type C" evidence="2">
    <location>
        <begin position="148"/>
        <end position="286"/>
    </location>
</feature>
<dbReference type="Pfam" id="PF00754">
    <property type="entry name" value="F5_F8_type_C"/>
    <property type="match status" value="1"/>
</dbReference>
<evidence type="ECO:0000313" key="4">
    <source>
        <dbReference type="Proteomes" id="UP001564408"/>
    </source>
</evidence>
<dbReference type="PROSITE" id="PS50022">
    <property type="entry name" value="FA58C_3"/>
    <property type="match status" value="1"/>
</dbReference>
<dbReference type="InterPro" id="IPR008979">
    <property type="entry name" value="Galactose-bd-like_sf"/>
</dbReference>
<dbReference type="SUPFAM" id="SSF48208">
    <property type="entry name" value="Six-hairpin glycosidases"/>
    <property type="match status" value="1"/>
</dbReference>
<dbReference type="Proteomes" id="UP001564408">
    <property type="component" value="Unassembled WGS sequence"/>
</dbReference>
<sequence>MSAKILFDLGHPAHWQAIAPGDAELALSAEAGRGGLVLRLDFDFHGGGGFVVARKPCALTLPDDFAIEAELRGIGPPNTLELKLVDPTNANVWRFQQADFALDPTWHTLRIPASRIDYAWGPAGGGAPREIGAIEVALVAGSGGRGSLWISALRLLDPGPPLPVLASASSESPGHEAARVLDGRPDTGWRAAAGDPASWLRIDFQGPREFGGLALRWEEPWRPRAFVVEASDDGMDWRVLTQVESGLGEINQVRVPEGCARLLRLRLSAPDRGEPIALISLEVLSRRVAKSVNEWFHGLAERVPRGHYPRWLYREQTYWTTFATPRGPVPALLNEDGMVEIEPAAFSIEPFIYRDGALIGWADCVTTPSLARGDLPIPSVTWELDDLTLTITGFAAGSGQVARPVIRYRLRNHTQQPRTPRLFLAVRPFQVCPPWQANGAVGGVSPVRQIACRGATIWVNDDLALLVNPPPDAAGVATYDQGPISDHLARGAPPTATEANDRFGFASAALAFDLALAPGGEAEVLLTWRPDEARFPLPEQPAAVLLAAAEAHWAATLDVVGLELPPPAQTAARVCRSAIAHILINRDGVALQPGPRRYRRAWIRDGAVMAAALLRWGRPAEAGAFVRWYADLQRTDGNVPCCVDHQGIDWLPEHDSHGQLIFTIAEHLRFTGDLEFADALWPVVDRAVGYLERLRAQRLSAAYRVPERRTRFGLLPESASHEGYLAQPVHAYWDDFWALRGFKDAAWLAEALGRNDQSARLAELRDDFRTTLLSSLRRTMTERAIDYLPGSVEWADPDPAAVANALTLIDEAHHLPAAALHRTFDRFLERFRAMHQGGADWTNYTPYEIRILGALVRLGRREEAHELLDFYLAERRPPAWNQWPEIAWRNPRAPGHQGDLPHSWIGAEYALAFRDLFVHERDADAALVVAAGVPEHWLAGGELRLTGMPTAHGVLDMELARRPAGDLRLRLHGRLRMPPGGIRFAPPPADQPRTIRANGVVMPDAGTPEILISRIPAEITLSAHG</sequence>
<feature type="region of interest" description="Disordered" evidence="1">
    <location>
        <begin position="168"/>
        <end position="187"/>
    </location>
</feature>
<reference evidence="3 4" key="1">
    <citation type="submission" date="2024-05" db="EMBL/GenBank/DDBJ databases">
        <title>Genome Sequence and Characterization of the New Strain Purple Sulfur Bacterium of Genus Thioalkalicoccus.</title>
        <authorList>
            <person name="Bryantseva I.A."/>
            <person name="Kyndt J.A."/>
            <person name="Imhoff J.F."/>
        </authorList>
    </citation>
    <scope>NUCLEOTIDE SEQUENCE [LARGE SCALE GENOMIC DNA]</scope>
    <source>
        <strain evidence="3 4">Um2</strain>
    </source>
</reference>
<evidence type="ECO:0000256" key="1">
    <source>
        <dbReference type="SAM" id="MobiDB-lite"/>
    </source>
</evidence>
<name>A0ABV4B922_9GAMM</name>
<dbReference type="EMBL" id="JBDKXB010000001">
    <property type="protein sequence ID" value="MEY6430811.1"/>
    <property type="molecule type" value="Genomic_DNA"/>
</dbReference>
<dbReference type="RefSeq" id="WP_369665198.1">
    <property type="nucleotide sequence ID" value="NZ_JBDKXB010000001.1"/>
</dbReference>